<dbReference type="OrthoDB" id="1755431at2"/>
<reference evidence="2 3" key="1">
    <citation type="submission" date="2016-10" db="EMBL/GenBank/DDBJ databases">
        <authorList>
            <person name="de Groot N.N."/>
        </authorList>
    </citation>
    <scope>NUCLEOTIDE SEQUENCE [LARGE SCALE GENOMIC DNA]</scope>
    <source>
        <strain evidence="2 3">DSM 7343</strain>
    </source>
</reference>
<dbReference type="Proteomes" id="UP000199409">
    <property type="component" value="Unassembled WGS sequence"/>
</dbReference>
<evidence type="ECO:0000259" key="1">
    <source>
        <dbReference type="Pfam" id="PF13672"/>
    </source>
</evidence>
<dbReference type="STRING" id="37625.SAMN05660420_00458"/>
<evidence type="ECO:0000313" key="2">
    <source>
        <dbReference type="EMBL" id="SDZ81771.1"/>
    </source>
</evidence>
<feature type="domain" description="PPM-type phosphatase" evidence="1">
    <location>
        <begin position="17"/>
        <end position="226"/>
    </location>
</feature>
<gene>
    <name evidence="2" type="ORF">SAMN05660420_00458</name>
</gene>
<dbReference type="EMBL" id="FNQN01000001">
    <property type="protein sequence ID" value="SDZ81771.1"/>
    <property type="molecule type" value="Genomic_DNA"/>
</dbReference>
<accession>A0A1H3W4J9</accession>
<organism evidence="2 3">
    <name type="scientific">Desulfuromusa kysingii</name>
    <dbReference type="NCBI Taxonomy" id="37625"/>
    <lineage>
        <taxon>Bacteria</taxon>
        <taxon>Pseudomonadati</taxon>
        <taxon>Thermodesulfobacteriota</taxon>
        <taxon>Desulfuromonadia</taxon>
        <taxon>Desulfuromonadales</taxon>
        <taxon>Geopsychrobacteraceae</taxon>
        <taxon>Desulfuromusa</taxon>
    </lineage>
</organism>
<dbReference type="Gene3D" id="3.60.40.10">
    <property type="entry name" value="PPM-type phosphatase domain"/>
    <property type="match status" value="1"/>
</dbReference>
<dbReference type="Pfam" id="PF13672">
    <property type="entry name" value="PP2C_2"/>
    <property type="match status" value="1"/>
</dbReference>
<keyword evidence="3" id="KW-1185">Reference proteome</keyword>
<sequence>MQRKIKHIERILDQGSGRLNEDKLVCANNLFAVFDGASSLVPDLYSGKTGAWWASHLVSTTFFQNDASLFSLGQRANEILQKTMTEMGIESRDKLKRWSTSVAAFQIQEDTIAWLQSGDSQVLAIDADGGFQLLTPYHNHDKETLQLLKQLFQQGDPDPHKSLRPQVENVRRRMNQDYGVLNGEPVALDFLQLGATDLRGISHLLVFTDGLFPPSEDPESQPDFRWITDHFLQGGLRQVKEQIRAQEENDPDCQRYPRFKQHDDIAAIAVSFDH</sequence>
<dbReference type="InterPro" id="IPR036457">
    <property type="entry name" value="PPM-type-like_dom_sf"/>
</dbReference>
<proteinExistence type="predicted"/>
<protein>
    <submittedName>
        <fullName evidence="2">Protein phosphatase 2C</fullName>
    </submittedName>
</protein>
<dbReference type="InterPro" id="IPR001932">
    <property type="entry name" value="PPM-type_phosphatase-like_dom"/>
</dbReference>
<dbReference type="SUPFAM" id="SSF81606">
    <property type="entry name" value="PP2C-like"/>
    <property type="match status" value="1"/>
</dbReference>
<evidence type="ECO:0000313" key="3">
    <source>
        <dbReference type="Proteomes" id="UP000199409"/>
    </source>
</evidence>
<dbReference type="AlphaFoldDB" id="A0A1H3W4J9"/>
<name>A0A1H3W4J9_9BACT</name>
<dbReference type="RefSeq" id="WP_092344309.1">
    <property type="nucleotide sequence ID" value="NZ_FNQN01000001.1"/>
</dbReference>